<evidence type="ECO:0000313" key="8">
    <source>
        <dbReference type="Proteomes" id="UP000247459"/>
    </source>
</evidence>
<feature type="transmembrane region" description="Helical" evidence="5">
    <location>
        <begin position="12"/>
        <end position="35"/>
    </location>
</feature>
<keyword evidence="4 5" id="KW-0472">Membrane</keyword>
<evidence type="ECO:0000313" key="7">
    <source>
        <dbReference type="EMBL" id="PYY25469.1"/>
    </source>
</evidence>
<dbReference type="AlphaFoldDB" id="A0A2W0C5K6"/>
<name>A0A2W0C5K6_9BACL</name>
<dbReference type="GO" id="GO:0140359">
    <property type="term" value="F:ABC-type transporter activity"/>
    <property type="evidence" value="ECO:0007669"/>
    <property type="project" value="InterPro"/>
</dbReference>
<feature type="domain" description="ABC-2 type transporter transmembrane" evidence="6">
    <location>
        <begin position="11"/>
        <end position="361"/>
    </location>
</feature>
<dbReference type="InterPro" id="IPR051328">
    <property type="entry name" value="T7SS_ABC-Transporter"/>
</dbReference>
<dbReference type="Gene3D" id="3.40.1710.10">
    <property type="entry name" value="abc type-2 transporter like domain"/>
    <property type="match status" value="1"/>
</dbReference>
<evidence type="ECO:0000256" key="1">
    <source>
        <dbReference type="ARBA" id="ARBA00004141"/>
    </source>
</evidence>
<gene>
    <name evidence="7" type="ORF">PIL02S_07083</name>
</gene>
<keyword evidence="2 5" id="KW-0812">Transmembrane</keyword>
<evidence type="ECO:0000259" key="6">
    <source>
        <dbReference type="Pfam" id="PF12698"/>
    </source>
</evidence>
<sequence length="385" mass="42339">MKSMLKHKGVKAGIFMIVFYQIVMLTVFMSGYSAIPKNVTNLTVAIVNEDQQSGTEFVQKLQEQLPFHIVTDESLEQAKTGLEDRDIHMVIRIPGDFTEKLSEQSGKAQLEYLINESNPTTITSSMKSVAAEITAQISAQVQAQSFEAVLNGMQVPADQSKQIVESTTGKVSSNIVMSNPQPAGMQNQMAPMFITMALYVGAMIYAMQSVGGMQQLRAQMGKWKAFFALRGANLLISLIAPLVGVGIYFMVQGYGVEVFLKMWLVHSLQLFVSIEFTSIFIMLLGQGGMLINMIFVLSQSIANGTSMSLEMMPGYFKFVSQITPMFYSTHLDYNILFGGGRTAHYAIGLALVGLVAFVLNAAIHHFKHAKQTNPLQESSQQPAIV</sequence>
<feature type="transmembrane region" description="Helical" evidence="5">
    <location>
        <begin position="343"/>
        <end position="363"/>
    </location>
</feature>
<evidence type="ECO:0000256" key="3">
    <source>
        <dbReference type="ARBA" id="ARBA00022989"/>
    </source>
</evidence>
<keyword evidence="3 5" id="KW-1133">Transmembrane helix</keyword>
<dbReference type="GO" id="GO:0016020">
    <property type="term" value="C:membrane"/>
    <property type="evidence" value="ECO:0007669"/>
    <property type="project" value="UniProtKB-SubCell"/>
</dbReference>
<feature type="transmembrane region" description="Helical" evidence="5">
    <location>
        <begin position="227"/>
        <end position="251"/>
    </location>
</feature>
<dbReference type="PANTHER" id="PTHR43077">
    <property type="entry name" value="TRANSPORT PERMEASE YVFS-RELATED"/>
    <property type="match status" value="1"/>
</dbReference>
<comment type="caution">
    <text evidence="7">The sequence shown here is derived from an EMBL/GenBank/DDBJ whole genome shotgun (WGS) entry which is preliminary data.</text>
</comment>
<feature type="transmembrane region" description="Helical" evidence="5">
    <location>
        <begin position="189"/>
        <end position="207"/>
    </location>
</feature>
<dbReference type="Pfam" id="PF12698">
    <property type="entry name" value="ABC2_membrane_3"/>
    <property type="match status" value="1"/>
</dbReference>
<accession>A0A2W0C5K6</accession>
<proteinExistence type="predicted"/>
<evidence type="ECO:0000256" key="5">
    <source>
        <dbReference type="SAM" id="Phobius"/>
    </source>
</evidence>
<dbReference type="EMBL" id="PRLG01000039">
    <property type="protein sequence ID" value="PYY25469.1"/>
    <property type="molecule type" value="Genomic_DNA"/>
</dbReference>
<evidence type="ECO:0000256" key="4">
    <source>
        <dbReference type="ARBA" id="ARBA00023136"/>
    </source>
</evidence>
<dbReference type="OrthoDB" id="2208410at2"/>
<dbReference type="InterPro" id="IPR013525">
    <property type="entry name" value="ABC2_TM"/>
</dbReference>
<reference evidence="7 8" key="1">
    <citation type="submission" date="2018-01" db="EMBL/GenBank/DDBJ databases">
        <title>Genome sequence of the PGP bacterium Paenibacillus illinoisensis E3.</title>
        <authorList>
            <person name="Rolli E."/>
            <person name="Marasco R."/>
            <person name="Bessem C."/>
            <person name="Michoud G."/>
            <person name="Gaiarsa S."/>
            <person name="Borin S."/>
            <person name="Daffonchio D."/>
        </authorList>
    </citation>
    <scope>NUCLEOTIDE SEQUENCE [LARGE SCALE GENOMIC DNA]</scope>
    <source>
        <strain evidence="7 8">E3</strain>
    </source>
</reference>
<comment type="subcellular location">
    <subcellularLocation>
        <location evidence="1">Membrane</location>
        <topology evidence="1">Multi-pass membrane protein</topology>
    </subcellularLocation>
</comment>
<protein>
    <submittedName>
        <fullName evidence="7">YhgE-Pip N-terminal domain protein</fullName>
    </submittedName>
</protein>
<dbReference type="PANTHER" id="PTHR43077:SF5">
    <property type="entry name" value="PHAGE INFECTION PROTEIN"/>
    <property type="match status" value="1"/>
</dbReference>
<dbReference type="Proteomes" id="UP000247459">
    <property type="component" value="Unassembled WGS sequence"/>
</dbReference>
<organism evidence="7 8">
    <name type="scientific">Paenibacillus illinoisensis</name>
    <dbReference type="NCBI Taxonomy" id="59845"/>
    <lineage>
        <taxon>Bacteria</taxon>
        <taxon>Bacillati</taxon>
        <taxon>Bacillota</taxon>
        <taxon>Bacilli</taxon>
        <taxon>Bacillales</taxon>
        <taxon>Paenibacillaceae</taxon>
        <taxon>Paenibacillus</taxon>
    </lineage>
</organism>
<evidence type="ECO:0000256" key="2">
    <source>
        <dbReference type="ARBA" id="ARBA00022692"/>
    </source>
</evidence>